<dbReference type="GO" id="GO:0005737">
    <property type="term" value="C:cytoplasm"/>
    <property type="evidence" value="ECO:0007669"/>
    <property type="project" value="UniProtKB-SubCell"/>
</dbReference>
<proteinExistence type="inferred from homology"/>
<feature type="compositionally biased region" description="Acidic residues" evidence="8">
    <location>
        <begin position="690"/>
        <end position="699"/>
    </location>
</feature>
<dbReference type="EMBL" id="MNUE01000035">
    <property type="protein sequence ID" value="OJD32838.1"/>
    <property type="molecule type" value="Genomic_DNA"/>
</dbReference>
<feature type="domain" description="Restriction of telomere capping protein 4 C-terminal" evidence="9">
    <location>
        <begin position="535"/>
        <end position="665"/>
    </location>
</feature>
<comment type="caution">
    <text evidence="10">The sequence shown here is derived from an EMBL/GenBank/DDBJ whole genome shotgun (WGS) entry which is preliminary data.</text>
</comment>
<accession>A0A1J9QV21</accession>
<reference evidence="10 11" key="1">
    <citation type="submission" date="2016-10" db="EMBL/GenBank/DDBJ databases">
        <title>Proteomics and genomics reveal pathogen-plant mechanisms compatible with a hemibiotrophic lifestyle of Diplodia corticola.</title>
        <authorList>
            <person name="Fernandes I."/>
            <person name="De Jonge R."/>
            <person name="Van De Peer Y."/>
            <person name="Devreese B."/>
            <person name="Alves A."/>
            <person name="Esteves A.C."/>
        </authorList>
    </citation>
    <scope>NUCLEOTIDE SEQUENCE [LARGE SCALE GENOMIC DNA]</scope>
    <source>
        <strain evidence="10 11">CBS 112549</strain>
    </source>
</reference>
<feature type="compositionally biased region" description="Basic residues" evidence="8">
    <location>
        <begin position="376"/>
        <end position="386"/>
    </location>
</feature>
<dbReference type="PANTHER" id="PTHR41391">
    <property type="entry name" value="RESTRICTION OF TELOMERE CAPPING PROTEIN 4"/>
    <property type="match status" value="1"/>
</dbReference>
<dbReference type="Proteomes" id="UP000183809">
    <property type="component" value="Unassembled WGS sequence"/>
</dbReference>
<gene>
    <name evidence="10" type="ORF">BKCO1_35000111</name>
</gene>
<dbReference type="GeneID" id="31014998"/>
<dbReference type="InterPro" id="IPR028094">
    <property type="entry name" value="RTC4_C"/>
</dbReference>
<dbReference type="Pfam" id="PF14474">
    <property type="entry name" value="RTC4"/>
    <property type="match status" value="1"/>
</dbReference>
<feature type="compositionally biased region" description="Low complexity" evidence="8">
    <location>
        <begin position="25"/>
        <end position="37"/>
    </location>
</feature>
<organism evidence="10 11">
    <name type="scientific">Diplodia corticola</name>
    <dbReference type="NCBI Taxonomy" id="236234"/>
    <lineage>
        <taxon>Eukaryota</taxon>
        <taxon>Fungi</taxon>
        <taxon>Dikarya</taxon>
        <taxon>Ascomycota</taxon>
        <taxon>Pezizomycotina</taxon>
        <taxon>Dothideomycetes</taxon>
        <taxon>Dothideomycetes incertae sedis</taxon>
        <taxon>Botryosphaeriales</taxon>
        <taxon>Botryosphaeriaceae</taxon>
        <taxon>Diplodia</taxon>
    </lineage>
</organism>
<keyword evidence="11" id="KW-1185">Reference proteome</keyword>
<dbReference type="InterPro" id="IPR039024">
    <property type="entry name" value="RTC4"/>
</dbReference>
<evidence type="ECO:0000313" key="11">
    <source>
        <dbReference type="Proteomes" id="UP000183809"/>
    </source>
</evidence>
<evidence type="ECO:0000256" key="1">
    <source>
        <dbReference type="ARBA" id="ARBA00002738"/>
    </source>
</evidence>
<evidence type="ECO:0000256" key="4">
    <source>
        <dbReference type="ARBA" id="ARBA00009461"/>
    </source>
</evidence>
<feature type="compositionally biased region" description="Low complexity" evidence="8">
    <location>
        <begin position="512"/>
        <end position="523"/>
    </location>
</feature>
<protein>
    <recommendedName>
        <fullName evidence="5">Restriction of telomere capping protein 4</fullName>
    </recommendedName>
</protein>
<evidence type="ECO:0000256" key="7">
    <source>
        <dbReference type="ARBA" id="ARBA00023242"/>
    </source>
</evidence>
<keyword evidence="7" id="KW-0539">Nucleus</keyword>
<evidence type="ECO:0000313" key="10">
    <source>
        <dbReference type="EMBL" id="OJD32838.1"/>
    </source>
</evidence>
<evidence type="ECO:0000256" key="8">
    <source>
        <dbReference type="SAM" id="MobiDB-lite"/>
    </source>
</evidence>
<feature type="region of interest" description="Disordered" evidence="8">
    <location>
        <begin position="484"/>
        <end position="524"/>
    </location>
</feature>
<dbReference type="AlphaFoldDB" id="A0A1J9QV21"/>
<comment type="function">
    <text evidence="1">May be involved in a process influencing telomere capping.</text>
</comment>
<name>A0A1J9QV21_9PEZI</name>
<evidence type="ECO:0000256" key="3">
    <source>
        <dbReference type="ARBA" id="ARBA00004496"/>
    </source>
</evidence>
<evidence type="ECO:0000259" key="9">
    <source>
        <dbReference type="SMART" id="SM01312"/>
    </source>
</evidence>
<feature type="compositionally biased region" description="Low complexity" evidence="8">
    <location>
        <begin position="74"/>
        <end position="86"/>
    </location>
</feature>
<sequence length="699" mass="74105">MPPLSRRAKPLLSTVGGKPSSADQPATKSSAAAITPPSSAPKPAPLREGMGLSDDPESGSSNDEGSDDDKVDFASSALSSPVSKSPYKPPRRGKALRAPRSLGGGRATTVAANKKRARGNEDAATGTQDSEVGSGHDDDMMDPLFGDMSTSRPAKHRRTTYGTAGRSFEAPAASGKAKKAAAGYGGRSGAKSAQSTPAKNIHTLAKTSAASTGRAAAKTNKKGTPFSDISANTVTLSSSQRIHGECAGGENEGRRPGKMLKLLDPMASPPSPERAILKTLPPVNFPIQTRSSPKLLKLAPSQPQPSPAECTQGSTSLSKSQDYEVIDLTKRSKDIKLGKSDASNKGNQDTPTNRKTLKLLPSIDGGTPSTPYSKKTATRRSSRRNKGQAADHDDDDKDIKVSSPIGLDALEDDDDDGPNPNGNYETPAKCPICQAPVDRFLLEEWQGSRAYMRIRRQMAFCQAHRRATAREEYAAREYPEIDFDALLGTTSAPRDENGEDDDDDEGGDDNKNNNNKNNSSGSGRIQRFRDDLIGIVRRERASAFRDAADAAASRGEGRSLRKTVLATTTDTDAACLAGGMSVGYYGPRGRRVMEGWVTRELADAIRQQAGRDRLIGFKTVSGFIQEVLVPELATRLVAEDLDVGEERAREVLRESGEIGELVNGVDDEDGEEEGGGGGGERTGAGKLGGGEDEDGEGDY</sequence>
<dbReference type="SMART" id="SM01312">
    <property type="entry name" value="RTC4"/>
    <property type="match status" value="1"/>
</dbReference>
<evidence type="ECO:0000256" key="5">
    <source>
        <dbReference type="ARBA" id="ARBA00015162"/>
    </source>
</evidence>
<comment type="similarity">
    <text evidence="4">Belongs to the RTC4 family.</text>
</comment>
<evidence type="ECO:0000256" key="6">
    <source>
        <dbReference type="ARBA" id="ARBA00022490"/>
    </source>
</evidence>
<feature type="compositionally biased region" description="Acidic residues" evidence="8">
    <location>
        <begin position="665"/>
        <end position="674"/>
    </location>
</feature>
<comment type="subcellular location">
    <subcellularLocation>
        <location evidence="3">Cytoplasm</location>
    </subcellularLocation>
    <subcellularLocation>
        <location evidence="2">Nucleus</location>
    </subcellularLocation>
</comment>
<feature type="compositionally biased region" description="Gly residues" evidence="8">
    <location>
        <begin position="675"/>
        <end position="688"/>
    </location>
</feature>
<feature type="region of interest" description="Disordered" evidence="8">
    <location>
        <begin position="1"/>
        <end position="430"/>
    </location>
</feature>
<feature type="region of interest" description="Disordered" evidence="8">
    <location>
        <begin position="654"/>
        <end position="699"/>
    </location>
</feature>
<dbReference type="GO" id="GO:0005634">
    <property type="term" value="C:nucleus"/>
    <property type="evidence" value="ECO:0007669"/>
    <property type="project" value="UniProtKB-SubCell"/>
</dbReference>
<keyword evidence="6" id="KW-0963">Cytoplasm</keyword>
<dbReference type="OrthoDB" id="128308at2759"/>
<evidence type="ECO:0000256" key="2">
    <source>
        <dbReference type="ARBA" id="ARBA00004123"/>
    </source>
</evidence>
<feature type="compositionally biased region" description="Polar residues" evidence="8">
    <location>
        <begin position="227"/>
        <end position="241"/>
    </location>
</feature>
<feature type="compositionally biased region" description="Basic and acidic residues" evidence="8">
    <location>
        <begin position="327"/>
        <end position="339"/>
    </location>
</feature>
<feature type="compositionally biased region" description="Acidic residues" evidence="8">
    <location>
        <begin position="497"/>
        <end position="507"/>
    </location>
</feature>
<feature type="compositionally biased region" description="Polar residues" evidence="8">
    <location>
        <begin position="309"/>
        <end position="320"/>
    </location>
</feature>
<dbReference type="STRING" id="236234.A0A1J9QV21"/>
<feature type="compositionally biased region" description="Polar residues" evidence="8">
    <location>
        <begin position="341"/>
        <end position="354"/>
    </location>
</feature>
<dbReference type="RefSeq" id="XP_020129098.1">
    <property type="nucleotide sequence ID" value="XM_020274737.1"/>
</dbReference>
<dbReference type="PANTHER" id="PTHR41391:SF1">
    <property type="entry name" value="RESTRICTION OF TELOMERE CAPPING PROTEIN 4"/>
    <property type="match status" value="1"/>
</dbReference>